<gene>
    <name evidence="1" type="ORF">YQE_12553</name>
</gene>
<organism evidence="1">
    <name type="scientific">Dendroctonus ponderosae</name>
    <name type="common">Mountain pine beetle</name>
    <dbReference type="NCBI Taxonomy" id="77166"/>
    <lineage>
        <taxon>Eukaryota</taxon>
        <taxon>Metazoa</taxon>
        <taxon>Ecdysozoa</taxon>
        <taxon>Arthropoda</taxon>
        <taxon>Hexapoda</taxon>
        <taxon>Insecta</taxon>
        <taxon>Pterygota</taxon>
        <taxon>Neoptera</taxon>
        <taxon>Endopterygota</taxon>
        <taxon>Coleoptera</taxon>
        <taxon>Polyphaga</taxon>
        <taxon>Cucujiformia</taxon>
        <taxon>Curculionidae</taxon>
        <taxon>Scolytinae</taxon>
        <taxon>Dendroctonus</taxon>
    </lineage>
</organism>
<feature type="non-terminal residue" evidence="1">
    <location>
        <position position="1"/>
    </location>
</feature>
<name>N6TNE4_DENPD</name>
<reference evidence="1" key="1">
    <citation type="journal article" date="2013" name="Genome Biol.">
        <title>Draft genome of the mountain pine beetle, Dendroctonus ponderosae Hopkins, a major forest pest.</title>
        <authorList>
            <person name="Keeling C.I."/>
            <person name="Yuen M.M."/>
            <person name="Liao N.Y."/>
            <person name="Docking T.R."/>
            <person name="Chan S.K."/>
            <person name="Taylor G.A."/>
            <person name="Palmquist D.L."/>
            <person name="Jackman S.D."/>
            <person name="Nguyen A."/>
            <person name="Li M."/>
            <person name="Henderson H."/>
            <person name="Janes J.K."/>
            <person name="Zhao Y."/>
            <person name="Pandoh P."/>
            <person name="Moore R."/>
            <person name="Sperling F.A."/>
            <person name="Huber D.P."/>
            <person name="Birol I."/>
            <person name="Jones S.J."/>
            <person name="Bohlmann J."/>
        </authorList>
    </citation>
    <scope>NUCLEOTIDE SEQUENCE</scope>
</reference>
<evidence type="ECO:0000313" key="1">
    <source>
        <dbReference type="EMBL" id="ENN70765.1"/>
    </source>
</evidence>
<dbReference type="HOGENOM" id="CLU_2592234_0_0_1"/>
<dbReference type="AlphaFoldDB" id="N6TNE4"/>
<sequence>MARLFRRISRSKRDLHRTESIETIGEADEHSIHDAVGTSADSNTSEGLEPEHLKIVHYRPVSLAALCWCYSFCYMAFPHN</sequence>
<accession>N6TNE4</accession>
<dbReference type="EMBL" id="KB741285">
    <property type="protein sequence ID" value="ENN70765.1"/>
    <property type="molecule type" value="Genomic_DNA"/>
</dbReference>
<proteinExistence type="predicted"/>
<protein>
    <submittedName>
        <fullName evidence="1">Uncharacterized protein</fullName>
    </submittedName>
</protein>